<sequence>MDRLSVIHQKSPKRAKSKRKPIKVVYISSPMKVQATISQFKGIVQELTGQDSDVADLPGFADLDRVQEQQPAATGRGSRLTADGYFGATELGGVDQEQWRHRQQYNLSDEVFTPPVLESLAALVPSSLHYEFPPQGHQLWHRLQDGEFQEYEDVANHEPT</sequence>
<accession>A0A1D1Y3C9</accession>
<gene>
    <name evidence="3" type="primary">MKS1_8</name>
    <name evidence="3" type="ORF">g.82886</name>
</gene>
<dbReference type="PANTHER" id="PTHR33624:SF17">
    <property type="entry name" value="OS07G0687400 PROTEIN"/>
    <property type="match status" value="1"/>
</dbReference>
<organism evidence="3">
    <name type="scientific">Anthurium amnicola</name>
    <dbReference type="NCBI Taxonomy" id="1678845"/>
    <lineage>
        <taxon>Eukaryota</taxon>
        <taxon>Viridiplantae</taxon>
        <taxon>Streptophyta</taxon>
        <taxon>Embryophyta</taxon>
        <taxon>Tracheophyta</taxon>
        <taxon>Spermatophyta</taxon>
        <taxon>Magnoliopsida</taxon>
        <taxon>Liliopsida</taxon>
        <taxon>Araceae</taxon>
        <taxon>Pothoideae</taxon>
        <taxon>Potheae</taxon>
        <taxon>Anthurium</taxon>
    </lineage>
</organism>
<evidence type="ECO:0000313" key="3">
    <source>
        <dbReference type="EMBL" id="JAT49139.1"/>
    </source>
</evidence>
<dbReference type="PANTHER" id="PTHR33624">
    <property type="entry name" value="SIGMA FACTOR BINDING PROTEIN 1, CHLOROPLASTIC"/>
    <property type="match status" value="1"/>
</dbReference>
<dbReference type="EMBL" id="GDJX01018797">
    <property type="protein sequence ID" value="JAT49139.1"/>
    <property type="molecule type" value="Transcribed_RNA"/>
</dbReference>
<feature type="region of interest" description="Disordered" evidence="1">
    <location>
        <begin position="1"/>
        <end position="20"/>
    </location>
</feature>
<evidence type="ECO:0000256" key="1">
    <source>
        <dbReference type="SAM" id="MobiDB-lite"/>
    </source>
</evidence>
<dbReference type="AlphaFoldDB" id="A0A1D1Y3C9"/>
<dbReference type="InterPro" id="IPR008889">
    <property type="entry name" value="VQ"/>
</dbReference>
<name>A0A1D1Y3C9_9ARAE</name>
<evidence type="ECO:0000259" key="2">
    <source>
        <dbReference type="Pfam" id="PF05678"/>
    </source>
</evidence>
<feature type="domain" description="VQ" evidence="2">
    <location>
        <begin position="27"/>
        <end position="53"/>
    </location>
</feature>
<reference evidence="3" key="1">
    <citation type="submission" date="2015-07" db="EMBL/GenBank/DDBJ databases">
        <title>Transcriptome Assembly of Anthurium amnicola.</title>
        <authorList>
            <person name="Suzuki J."/>
        </authorList>
    </citation>
    <scope>NUCLEOTIDE SEQUENCE</scope>
</reference>
<dbReference type="InterPro" id="IPR039335">
    <property type="entry name" value="SIB1/2"/>
</dbReference>
<feature type="compositionally biased region" description="Basic residues" evidence="1">
    <location>
        <begin position="10"/>
        <end position="20"/>
    </location>
</feature>
<protein>
    <submittedName>
        <fullName evidence="3">Protein MKS1</fullName>
    </submittedName>
</protein>
<dbReference type="Pfam" id="PF05678">
    <property type="entry name" value="VQ"/>
    <property type="match status" value="1"/>
</dbReference>
<proteinExistence type="predicted"/>